<dbReference type="Pfam" id="PF18075">
    <property type="entry name" value="FtsX_ECD"/>
    <property type="match status" value="1"/>
</dbReference>
<keyword evidence="10 12" id="KW-0472">Membrane</keyword>
<dbReference type="Proteomes" id="UP000004699">
    <property type="component" value="Unassembled WGS sequence"/>
</dbReference>
<dbReference type="InterPro" id="IPR003838">
    <property type="entry name" value="ABC3_permease_C"/>
</dbReference>
<feature type="transmembrane region" description="Helical" evidence="13">
    <location>
        <begin position="283"/>
        <end position="304"/>
    </location>
</feature>
<dbReference type="STRING" id="565045.NOR51B_2722"/>
<feature type="domain" description="FtsX extracellular" evidence="15">
    <location>
        <begin position="77"/>
        <end position="169"/>
    </location>
</feature>
<evidence type="ECO:0000256" key="12">
    <source>
        <dbReference type="PIRNR" id="PIRNR003097"/>
    </source>
</evidence>
<evidence type="ECO:0000256" key="8">
    <source>
        <dbReference type="ARBA" id="ARBA00022692"/>
    </source>
</evidence>
<dbReference type="InterPro" id="IPR040690">
    <property type="entry name" value="FtsX_ECD"/>
</dbReference>
<evidence type="ECO:0000256" key="11">
    <source>
        <dbReference type="ARBA" id="ARBA00023306"/>
    </source>
</evidence>
<evidence type="ECO:0000259" key="15">
    <source>
        <dbReference type="Pfam" id="PF18075"/>
    </source>
</evidence>
<dbReference type="GO" id="GO:0032153">
    <property type="term" value="C:cell division site"/>
    <property type="evidence" value="ECO:0007669"/>
    <property type="project" value="TreeGrafter"/>
</dbReference>
<evidence type="ECO:0000256" key="9">
    <source>
        <dbReference type="ARBA" id="ARBA00022989"/>
    </source>
</evidence>
<accession>B8KU87</accession>
<evidence type="ECO:0000256" key="4">
    <source>
        <dbReference type="ARBA" id="ARBA00021907"/>
    </source>
</evidence>
<reference evidence="17" key="1">
    <citation type="journal article" date="2013" name="BMC Microbiol.">
        <title>Taxonomy and evolution of bacteriochlorophyll a-containing members of the OM60/NOR5 clade of marine gammaproteobacteria: description of Luminiphilus syltensis gen. nov., sp. nov., reclassification of Haliea rubra as Pseudohaliea rubra gen. nov., comb. nov., and emendation of Chromatocurvus halotolerans.</title>
        <authorList>
            <person name="Spring S."/>
            <person name="Riedel T."/>
            <person name="Sproer C."/>
            <person name="Yan S."/>
            <person name="Harder J."/>
            <person name="Fuchs B.M."/>
        </authorList>
    </citation>
    <scope>NUCLEOTIDE SEQUENCE [LARGE SCALE GENOMIC DNA]</scope>
    <source>
        <strain evidence="17">NOR51-B</strain>
    </source>
</reference>
<dbReference type="PANTHER" id="PTHR47755">
    <property type="entry name" value="CELL DIVISION PROTEIN FTSX"/>
    <property type="match status" value="1"/>
</dbReference>
<keyword evidence="8 13" id="KW-0812">Transmembrane</keyword>
<dbReference type="Gene3D" id="3.30.70.3040">
    <property type="match status" value="1"/>
</dbReference>
<dbReference type="RefSeq" id="WP_009021511.1">
    <property type="nucleotide sequence ID" value="NZ_DS999411.1"/>
</dbReference>
<evidence type="ECO:0000259" key="14">
    <source>
        <dbReference type="Pfam" id="PF02687"/>
    </source>
</evidence>
<dbReference type="InterPro" id="IPR047590">
    <property type="entry name" value="FtsX_proteobact-type"/>
</dbReference>
<evidence type="ECO:0000256" key="10">
    <source>
        <dbReference type="ARBA" id="ARBA00023136"/>
    </source>
</evidence>
<dbReference type="EMBL" id="DS999411">
    <property type="protein sequence ID" value="EED36769.1"/>
    <property type="molecule type" value="Genomic_DNA"/>
</dbReference>
<dbReference type="HOGENOM" id="CLU_073546_0_0_6"/>
<keyword evidence="9 13" id="KW-1133">Transmembrane helix</keyword>
<dbReference type="AlphaFoldDB" id="B8KU87"/>
<comment type="subunit">
    <text evidence="3">Forms a membrane-associated complex with FtsE.</text>
</comment>
<keyword evidence="7 12" id="KW-0132">Cell division</keyword>
<protein>
    <recommendedName>
        <fullName evidence="4 12">Cell division protein FtsX</fullName>
    </recommendedName>
</protein>
<dbReference type="GO" id="GO:0051301">
    <property type="term" value="P:cell division"/>
    <property type="evidence" value="ECO:0007669"/>
    <property type="project" value="UniProtKB-KW"/>
</dbReference>
<dbReference type="PIRSF" id="PIRSF003097">
    <property type="entry name" value="FtsX"/>
    <property type="match status" value="1"/>
</dbReference>
<proteinExistence type="inferred from homology"/>
<keyword evidence="5 12" id="KW-1003">Cell membrane</keyword>
<name>B8KU87_9GAMM</name>
<feature type="transmembrane region" description="Helical" evidence="13">
    <location>
        <begin position="242"/>
        <end position="263"/>
    </location>
</feature>
<dbReference type="PANTHER" id="PTHR47755:SF1">
    <property type="entry name" value="CELL DIVISION PROTEIN FTSX"/>
    <property type="match status" value="1"/>
</dbReference>
<evidence type="ECO:0000256" key="3">
    <source>
        <dbReference type="ARBA" id="ARBA00011160"/>
    </source>
</evidence>
<keyword evidence="6 12" id="KW-0997">Cell inner membrane</keyword>
<dbReference type="InterPro" id="IPR004513">
    <property type="entry name" value="FtsX"/>
</dbReference>
<dbReference type="NCBIfam" id="TIGR00439">
    <property type="entry name" value="FtsX_Gneg"/>
    <property type="match status" value="1"/>
</dbReference>
<evidence type="ECO:0000256" key="6">
    <source>
        <dbReference type="ARBA" id="ARBA00022519"/>
    </source>
</evidence>
<organism evidence="16 17">
    <name type="scientific">Luminiphilus syltensis NOR5-1B</name>
    <dbReference type="NCBI Taxonomy" id="565045"/>
    <lineage>
        <taxon>Bacteria</taxon>
        <taxon>Pseudomonadati</taxon>
        <taxon>Pseudomonadota</taxon>
        <taxon>Gammaproteobacteria</taxon>
        <taxon>Cellvibrionales</taxon>
        <taxon>Halieaceae</taxon>
        <taxon>Luminiphilus</taxon>
    </lineage>
</organism>
<evidence type="ECO:0000256" key="7">
    <source>
        <dbReference type="ARBA" id="ARBA00022618"/>
    </source>
</evidence>
<comment type="subcellular location">
    <subcellularLocation>
        <location evidence="1">Cell inner membrane</location>
        <topology evidence="1">Multi-pass membrane protein</topology>
    </subcellularLocation>
</comment>
<feature type="transmembrane region" description="Helical" evidence="13">
    <location>
        <begin position="189"/>
        <end position="209"/>
    </location>
</feature>
<evidence type="ECO:0000313" key="17">
    <source>
        <dbReference type="Proteomes" id="UP000004699"/>
    </source>
</evidence>
<keyword evidence="17" id="KW-1185">Reference proteome</keyword>
<dbReference type="eggNOG" id="COG2177">
    <property type="taxonomic scope" value="Bacteria"/>
</dbReference>
<comment type="similarity">
    <text evidence="2 12">Belongs to the ABC-4 integral membrane protein family. FtsX subfamily.</text>
</comment>
<evidence type="ECO:0000313" key="16">
    <source>
        <dbReference type="EMBL" id="EED36769.1"/>
    </source>
</evidence>
<evidence type="ECO:0000256" key="5">
    <source>
        <dbReference type="ARBA" id="ARBA00022475"/>
    </source>
</evidence>
<gene>
    <name evidence="16" type="ORF">NOR51B_2722</name>
</gene>
<dbReference type="Pfam" id="PF02687">
    <property type="entry name" value="FtsX"/>
    <property type="match status" value="1"/>
</dbReference>
<evidence type="ECO:0000256" key="13">
    <source>
        <dbReference type="SAM" id="Phobius"/>
    </source>
</evidence>
<evidence type="ECO:0000256" key="1">
    <source>
        <dbReference type="ARBA" id="ARBA00004429"/>
    </source>
</evidence>
<comment type="function">
    <text evidence="12">Part of the ABC transporter FtsEX involved in cellular division.</text>
</comment>
<sequence length="317" mass="33980">MSAQAKGLGAGPRSRFNSWLHHHRQSAYESLNKQLLTPISTLLTWLVLGISLALPATVLVALDNIDRLTAGVDRSTQFSLFLQADTEEAAAEDFVADLAQRSDVATATLIPADRALQEFAADTGLSAVVATLDDNPLPHTVVVRPIAMGAAALADLAAVFDRMPEVSQVVLDTRWIKRLISALEFGRRLTYAIGAMMLVGALLALANTIRLEIEARRAEIVVIKLIGASDGFARRPFLYTGLWYGIGGGVIASGLVFGLLWLLAPPVNELLRLYDSDKVLMGLGAIGALQLVLIGGAVGLMSAWQATAVHLRRVEPR</sequence>
<evidence type="ECO:0000256" key="2">
    <source>
        <dbReference type="ARBA" id="ARBA00007379"/>
    </source>
</evidence>
<dbReference type="GO" id="GO:0005886">
    <property type="term" value="C:plasma membrane"/>
    <property type="evidence" value="ECO:0007669"/>
    <property type="project" value="UniProtKB-SubCell"/>
</dbReference>
<keyword evidence="11 12" id="KW-0131">Cell cycle</keyword>
<feature type="domain" description="ABC3 transporter permease C-terminal" evidence="14">
    <location>
        <begin position="192"/>
        <end position="275"/>
    </location>
</feature>
<dbReference type="OrthoDB" id="9813411at2"/>